<dbReference type="PANTHER" id="PTHR23355">
    <property type="entry name" value="RIBONUCLEASE"/>
    <property type="match status" value="1"/>
</dbReference>
<evidence type="ECO:0000256" key="5">
    <source>
        <dbReference type="ARBA" id="ARBA00022801"/>
    </source>
</evidence>
<dbReference type="EMBL" id="CP019646">
    <property type="protein sequence ID" value="AQQ69889.1"/>
    <property type="molecule type" value="Genomic_DNA"/>
</dbReference>
<dbReference type="InterPro" id="IPR040476">
    <property type="entry name" value="CSD2"/>
</dbReference>
<dbReference type="InterPro" id="IPR011805">
    <property type="entry name" value="RNase_R"/>
</dbReference>
<keyword evidence="4 8" id="KW-0540">Nuclease</keyword>
<evidence type="ECO:0000259" key="10">
    <source>
        <dbReference type="PROSITE" id="PS50126"/>
    </source>
</evidence>
<dbReference type="InterPro" id="IPR012340">
    <property type="entry name" value="NA-bd_OB-fold"/>
</dbReference>
<dbReference type="PROSITE" id="PS01175">
    <property type="entry name" value="RIBONUCLEASE_II"/>
    <property type="match status" value="1"/>
</dbReference>
<protein>
    <recommendedName>
        <fullName evidence="8">Ribonuclease R</fullName>
        <shortName evidence="8">RNase R</shortName>
        <ecNumber evidence="8">3.1.13.1</ecNumber>
    </recommendedName>
</protein>
<dbReference type="InterPro" id="IPR022966">
    <property type="entry name" value="RNase_II/R_CS"/>
</dbReference>
<evidence type="ECO:0000313" key="12">
    <source>
        <dbReference type="Proteomes" id="UP000188181"/>
    </source>
</evidence>
<dbReference type="KEGG" id="pbas:SMSP2_00223"/>
<comment type="function">
    <text evidence="8">3'-5' exoribonuclease that releases 5'-nucleoside monophosphates and is involved in maturation of structured RNAs.</text>
</comment>
<dbReference type="SMART" id="SM00316">
    <property type="entry name" value="S1"/>
    <property type="match status" value="1"/>
</dbReference>
<keyword evidence="3 8" id="KW-0963">Cytoplasm</keyword>
<dbReference type="EC" id="3.1.13.1" evidence="8"/>
<evidence type="ECO:0000256" key="9">
    <source>
        <dbReference type="SAM" id="MobiDB-lite"/>
    </source>
</evidence>
<dbReference type="NCBIfam" id="TIGR00358">
    <property type="entry name" value="3_prime_RNase"/>
    <property type="match status" value="1"/>
</dbReference>
<dbReference type="Pfam" id="PF08206">
    <property type="entry name" value="OB_RNB"/>
    <property type="match status" value="1"/>
</dbReference>
<dbReference type="GO" id="GO:0003723">
    <property type="term" value="F:RNA binding"/>
    <property type="evidence" value="ECO:0007669"/>
    <property type="project" value="UniProtKB-UniRule"/>
</dbReference>
<reference evidence="12" key="1">
    <citation type="submission" date="2017-02" db="EMBL/GenBank/DDBJ databases">
        <title>Comparative genomics and description of representatives of a novel lineage of planctomycetes thriving in anoxic sediments.</title>
        <authorList>
            <person name="Spring S."/>
            <person name="Bunk B."/>
            <person name="Sproer C."/>
        </authorList>
    </citation>
    <scope>NUCLEOTIDE SEQUENCE [LARGE SCALE GENOMIC DNA]</scope>
    <source>
        <strain evidence="12">SM-Chi-D1</strain>
    </source>
</reference>
<keyword evidence="6 8" id="KW-0269">Exonuclease</keyword>
<dbReference type="InterPro" id="IPR003029">
    <property type="entry name" value="S1_domain"/>
</dbReference>
<evidence type="ECO:0000256" key="6">
    <source>
        <dbReference type="ARBA" id="ARBA00022839"/>
    </source>
</evidence>
<dbReference type="RefSeq" id="WP_186804788.1">
    <property type="nucleotide sequence ID" value="NZ_CP019646.1"/>
</dbReference>
<gene>
    <name evidence="8 11" type="primary">rnr</name>
    <name evidence="11" type="ORF">SMSP2_00223</name>
</gene>
<keyword evidence="5 8" id="KW-0378">Hydrolase</keyword>
<dbReference type="Pfam" id="PF17876">
    <property type="entry name" value="CSD2"/>
    <property type="match status" value="1"/>
</dbReference>
<dbReference type="GO" id="GO:0005829">
    <property type="term" value="C:cytosol"/>
    <property type="evidence" value="ECO:0007669"/>
    <property type="project" value="TreeGrafter"/>
</dbReference>
<dbReference type="Gene3D" id="2.40.50.140">
    <property type="entry name" value="Nucleic acid-binding proteins"/>
    <property type="match status" value="2"/>
</dbReference>
<keyword evidence="12" id="KW-1185">Reference proteome</keyword>
<dbReference type="STRING" id="1851148.SMSP2_00223"/>
<evidence type="ECO:0000256" key="7">
    <source>
        <dbReference type="ARBA" id="ARBA00022884"/>
    </source>
</evidence>
<keyword evidence="7 8" id="KW-0694">RNA-binding</keyword>
<dbReference type="InterPro" id="IPR050180">
    <property type="entry name" value="RNR_Ribonuclease"/>
</dbReference>
<organism evidence="11 12">
    <name type="scientific">Limihaloglobus sulfuriphilus</name>
    <dbReference type="NCBI Taxonomy" id="1851148"/>
    <lineage>
        <taxon>Bacteria</taxon>
        <taxon>Pseudomonadati</taxon>
        <taxon>Planctomycetota</taxon>
        <taxon>Phycisphaerae</taxon>
        <taxon>Sedimentisphaerales</taxon>
        <taxon>Sedimentisphaeraceae</taxon>
        <taxon>Limihaloglobus</taxon>
    </lineage>
</organism>
<dbReference type="GO" id="GO:0008859">
    <property type="term" value="F:exoribonuclease II activity"/>
    <property type="evidence" value="ECO:0007669"/>
    <property type="project" value="UniProtKB-UniRule"/>
</dbReference>
<dbReference type="PROSITE" id="PS50126">
    <property type="entry name" value="S1"/>
    <property type="match status" value="1"/>
</dbReference>
<dbReference type="GO" id="GO:0006402">
    <property type="term" value="P:mRNA catabolic process"/>
    <property type="evidence" value="ECO:0007669"/>
    <property type="project" value="TreeGrafter"/>
</dbReference>
<sequence length="736" mass="82155">MDKVYKAEIIRVISNSKYVPVNKAELAGYIKAEDEAEFDSAVNQLVEEGRLVVTGKGLVKLPTMPSKVTGRYRSNRRRFGFVIPDIKYRGGDVYIPEEFVNGAVDGDTVVARVKKSRGHGPDSYDGRVIEVKKRARERFVGVLKKKKSFWAVMLDGNPLGDYVIVDDVGAKGAKEGDKVLVSVMEFPTETAPARGVILEVLGKPGLYDTELAAVIGQYELPGDFPEQCINEAEDISQRYFKQGEADPADGAEDISNKIIITIDPHDARDFDDAISLEQDDKGRKVLGVHIADVSRFVTPDSQLDVEAKERGNSVYLPGKVIPMLPEVLSNGICSLQPKQPRFVKSAYITYDGDGNVVDARFANSVINSFYRLTYKEANEILQGRSDFPKEVLELMKEMNSLARIIEKRRRRQGMLHLDLPETELIMDDNGKVVDAEPADDSYPHTIIEMFMVEANEAVARLMHQLNVPAIRRIHPAPDVFGMRDISSFTRVFGIKVPKKLDRFALQALLSKVKGTNSEYAINNFVLRNFTRAEYSPLKVGHYALASEHYTHFTSPIRRYADLTIHRLLQEYLEGRLKKGGKNTDIPNEDDLIALGEHLGETENNAESAERDLIKTLILTMLSERIGSVLKCVVSGVTRSGIFARCMKYGIEGFIKVELLGNEQWHYEQSIQSLIGKFTGKHISLGTALKAKVVSVNVPGKQLDLAPVEPLVNRKSMTKSVRKAKGKGGSGKKRRRR</sequence>
<dbReference type="HAMAP" id="MF_01895">
    <property type="entry name" value="RNase_R"/>
    <property type="match status" value="1"/>
</dbReference>
<dbReference type="SUPFAM" id="SSF50249">
    <property type="entry name" value="Nucleic acid-binding proteins"/>
    <property type="match status" value="4"/>
</dbReference>
<evidence type="ECO:0000256" key="1">
    <source>
        <dbReference type="ARBA" id="ARBA00001849"/>
    </source>
</evidence>
<dbReference type="AlphaFoldDB" id="A0A1Q2MB48"/>
<dbReference type="SMART" id="SM00955">
    <property type="entry name" value="RNB"/>
    <property type="match status" value="1"/>
</dbReference>
<evidence type="ECO:0000256" key="8">
    <source>
        <dbReference type="HAMAP-Rule" id="MF_01895"/>
    </source>
</evidence>
<dbReference type="PANTHER" id="PTHR23355:SF9">
    <property type="entry name" value="DIS3-LIKE EXONUCLEASE 2"/>
    <property type="match status" value="1"/>
</dbReference>
<dbReference type="InterPro" id="IPR004476">
    <property type="entry name" value="RNase_II/RNase_R"/>
</dbReference>
<feature type="domain" description="S1 motif" evidence="10">
    <location>
        <begin position="626"/>
        <end position="707"/>
    </location>
</feature>
<dbReference type="InterPro" id="IPR013223">
    <property type="entry name" value="RNase_B_OB_dom"/>
</dbReference>
<feature type="region of interest" description="Disordered" evidence="9">
    <location>
        <begin position="715"/>
        <end position="736"/>
    </location>
</feature>
<evidence type="ECO:0000256" key="3">
    <source>
        <dbReference type="ARBA" id="ARBA00022490"/>
    </source>
</evidence>
<dbReference type="NCBIfam" id="TIGR02063">
    <property type="entry name" value="RNase_R"/>
    <property type="match status" value="1"/>
</dbReference>
<evidence type="ECO:0000256" key="4">
    <source>
        <dbReference type="ARBA" id="ARBA00022722"/>
    </source>
</evidence>
<comment type="subcellular location">
    <subcellularLocation>
        <location evidence="2 8">Cytoplasm</location>
    </subcellularLocation>
</comment>
<dbReference type="InterPro" id="IPR001900">
    <property type="entry name" value="RNase_II/R"/>
</dbReference>
<accession>A0A1Q2MB48</accession>
<evidence type="ECO:0000313" key="11">
    <source>
        <dbReference type="EMBL" id="AQQ69889.1"/>
    </source>
</evidence>
<dbReference type="Proteomes" id="UP000188181">
    <property type="component" value="Chromosome"/>
</dbReference>
<comment type="catalytic activity">
    <reaction evidence="1 8">
        <text>Exonucleolytic cleavage in the 3'- to 5'-direction to yield nucleoside 5'-phosphates.</text>
        <dbReference type="EC" id="3.1.13.1"/>
    </reaction>
</comment>
<name>A0A1Q2MB48_9BACT</name>
<evidence type="ECO:0000256" key="2">
    <source>
        <dbReference type="ARBA" id="ARBA00004496"/>
    </source>
</evidence>
<proteinExistence type="inferred from homology"/>
<dbReference type="Pfam" id="PF00773">
    <property type="entry name" value="RNB"/>
    <property type="match status" value="1"/>
</dbReference>
<comment type="similarity">
    <text evidence="8">Belongs to the RNR ribonuclease family. RNase R subfamily.</text>
</comment>